<organism evidence="1 2">
    <name type="scientific">Alkalimarinus alittae</name>
    <dbReference type="NCBI Taxonomy" id="2961619"/>
    <lineage>
        <taxon>Bacteria</taxon>
        <taxon>Pseudomonadati</taxon>
        <taxon>Pseudomonadota</taxon>
        <taxon>Gammaproteobacteria</taxon>
        <taxon>Alteromonadales</taxon>
        <taxon>Alteromonadaceae</taxon>
        <taxon>Alkalimarinus</taxon>
    </lineage>
</organism>
<evidence type="ECO:0000313" key="1">
    <source>
        <dbReference type="EMBL" id="UZE94724.1"/>
    </source>
</evidence>
<dbReference type="InterPro" id="IPR021378">
    <property type="entry name" value="DUF3010"/>
</dbReference>
<accession>A0ABY6MY21</accession>
<dbReference type="Pfam" id="PF11215">
    <property type="entry name" value="DUF3010"/>
    <property type="match status" value="1"/>
</dbReference>
<protein>
    <submittedName>
        <fullName evidence="1">DUF3010 family protein</fullName>
    </submittedName>
</protein>
<proteinExistence type="predicted"/>
<gene>
    <name evidence="1" type="ORF">NKI27_11590</name>
</gene>
<dbReference type="Proteomes" id="UP001163739">
    <property type="component" value="Chromosome"/>
</dbReference>
<sequence>MKVCGVELKGNEAIICLMSLSDGLIDLPDCRVRRLTLIDVYSSEQLAEFQFAFAKLMEDYKVDKVVIRQRATKGKFAGSANGFKMEAAIQLIEGLEVETLSATEIKELLSYSPLPVAFSSTGLKGFQEVAFTTAFASISRKK</sequence>
<keyword evidence="2" id="KW-1185">Reference proteome</keyword>
<dbReference type="RefSeq" id="WP_265046217.1">
    <property type="nucleotide sequence ID" value="NZ_CP100390.1"/>
</dbReference>
<name>A0ABY6MY21_9ALTE</name>
<evidence type="ECO:0000313" key="2">
    <source>
        <dbReference type="Proteomes" id="UP001163739"/>
    </source>
</evidence>
<reference evidence="1" key="1">
    <citation type="submission" date="2022-06" db="EMBL/GenBank/DDBJ databases">
        <title>Alkalimarinus sp. nov., isolated from gut of a Alitta virens.</title>
        <authorList>
            <person name="Yang A.I."/>
            <person name="Shin N.-R."/>
        </authorList>
    </citation>
    <scope>NUCLEOTIDE SEQUENCE</scope>
    <source>
        <strain evidence="1">A2M4</strain>
    </source>
</reference>
<dbReference type="EMBL" id="CP100390">
    <property type="protein sequence ID" value="UZE94724.1"/>
    <property type="molecule type" value="Genomic_DNA"/>
</dbReference>